<dbReference type="KEGG" id="flh:EJ997_11725"/>
<dbReference type="AlphaFoldDB" id="A0A3Q9G351"/>
<reference evidence="1 2" key="1">
    <citation type="submission" date="2018-12" db="EMBL/GenBank/DDBJ databases">
        <title>Complete genome sequence of Flaviflexus sp. H23T48.</title>
        <authorList>
            <person name="Bae J.-W."/>
            <person name="Lee J.-Y."/>
        </authorList>
    </citation>
    <scope>NUCLEOTIDE SEQUENCE [LARGE SCALE GENOMIC DNA]</scope>
    <source>
        <strain evidence="1 2">H23T48</strain>
    </source>
</reference>
<dbReference type="Proteomes" id="UP000280344">
    <property type="component" value="Chromosome"/>
</dbReference>
<evidence type="ECO:0000313" key="2">
    <source>
        <dbReference type="Proteomes" id="UP000280344"/>
    </source>
</evidence>
<dbReference type="RefSeq" id="WP_126704706.1">
    <property type="nucleotide sequence ID" value="NZ_CP034593.1"/>
</dbReference>
<dbReference type="EMBL" id="CP034593">
    <property type="protein sequence ID" value="AZQ77904.1"/>
    <property type="molecule type" value="Genomic_DNA"/>
</dbReference>
<proteinExistence type="predicted"/>
<name>A0A3Q9G351_9ACTO</name>
<gene>
    <name evidence="1" type="ORF">EJ997_11725</name>
</gene>
<keyword evidence="2" id="KW-1185">Reference proteome</keyword>
<sequence length="65" mass="7285">MAESGTWRRWNHGVARLRRIAETTALRSDAEMEWYEEYYLLKVGAGGLGYLFSLAESGEKACGIG</sequence>
<organism evidence="1 2">
    <name type="scientific">Flaviflexus ciconiae</name>
    <dbReference type="NCBI Taxonomy" id="2496867"/>
    <lineage>
        <taxon>Bacteria</taxon>
        <taxon>Bacillati</taxon>
        <taxon>Actinomycetota</taxon>
        <taxon>Actinomycetes</taxon>
        <taxon>Actinomycetales</taxon>
        <taxon>Actinomycetaceae</taxon>
        <taxon>Flaviflexus</taxon>
    </lineage>
</organism>
<accession>A0A3Q9G351</accession>
<protein>
    <submittedName>
        <fullName evidence="1">Uncharacterized protein</fullName>
    </submittedName>
</protein>
<evidence type="ECO:0000313" key="1">
    <source>
        <dbReference type="EMBL" id="AZQ77904.1"/>
    </source>
</evidence>